<dbReference type="SUPFAM" id="SSF49899">
    <property type="entry name" value="Concanavalin A-like lectins/glucanases"/>
    <property type="match status" value="1"/>
</dbReference>
<evidence type="ECO:0000259" key="5">
    <source>
        <dbReference type="PROSITE" id="PS51304"/>
    </source>
</evidence>
<dbReference type="FunFam" id="2.60.120.200:FF:000124">
    <property type="entry name" value="Galectin-4"/>
    <property type="match status" value="1"/>
</dbReference>
<evidence type="ECO:0000256" key="2">
    <source>
        <dbReference type="ARBA" id="ARBA00022737"/>
    </source>
</evidence>
<dbReference type="PROSITE" id="PS51304">
    <property type="entry name" value="GALECTIN"/>
    <property type="match status" value="1"/>
</dbReference>
<dbReference type="PANTHER" id="PTHR11346">
    <property type="entry name" value="GALECTIN"/>
    <property type="match status" value="1"/>
</dbReference>
<gene>
    <name evidence="6" type="ORF">MDA_GLEAN10000339</name>
</gene>
<dbReference type="Proteomes" id="UP000010556">
    <property type="component" value="Unassembled WGS sequence"/>
</dbReference>
<keyword evidence="7" id="KW-1185">Reference proteome</keyword>
<keyword evidence="1 4" id="KW-0430">Lectin</keyword>
<dbReference type="Gene3D" id="2.60.120.200">
    <property type="match status" value="1"/>
</dbReference>
<dbReference type="SMART" id="SM00276">
    <property type="entry name" value="GLECT"/>
    <property type="match status" value="1"/>
</dbReference>
<dbReference type="SMART" id="SM00908">
    <property type="entry name" value="Gal-bind_lectin"/>
    <property type="match status" value="1"/>
</dbReference>
<feature type="domain" description="Galectin" evidence="5">
    <location>
        <begin position="12"/>
        <end position="143"/>
    </location>
</feature>
<dbReference type="Pfam" id="PF00337">
    <property type="entry name" value="Gal-bind_lectin"/>
    <property type="match status" value="1"/>
</dbReference>
<dbReference type="GO" id="GO:0030246">
    <property type="term" value="F:carbohydrate binding"/>
    <property type="evidence" value="ECO:0007669"/>
    <property type="project" value="UniProtKB-UniRule"/>
</dbReference>
<protein>
    <recommendedName>
        <fullName evidence="4">Galectin</fullName>
    </recommendedName>
</protein>
<organism evidence="6 7">
    <name type="scientific">Myotis davidii</name>
    <name type="common">David's myotis</name>
    <dbReference type="NCBI Taxonomy" id="225400"/>
    <lineage>
        <taxon>Eukaryota</taxon>
        <taxon>Metazoa</taxon>
        <taxon>Chordata</taxon>
        <taxon>Craniata</taxon>
        <taxon>Vertebrata</taxon>
        <taxon>Euteleostomi</taxon>
        <taxon>Mammalia</taxon>
        <taxon>Eutheria</taxon>
        <taxon>Laurasiatheria</taxon>
        <taxon>Chiroptera</taxon>
        <taxon>Yangochiroptera</taxon>
        <taxon>Vespertilionidae</taxon>
        <taxon>Myotis</taxon>
    </lineage>
</organism>
<dbReference type="AlphaFoldDB" id="L5LUR5"/>
<dbReference type="InterPro" id="IPR001079">
    <property type="entry name" value="Galectin_CRD"/>
</dbReference>
<accession>L5LUR5</accession>
<sequence length="175" mass="19814">MLPEVVPFSRATQGGDQYTLRYGHQIVVKGMFLQSCGTRFDVNLKMGFSDNDIAFHFNPRFEDGGYVACNTTQKGQWGPEERLLLNPFQMGIPFEISFLVENSGFQVTVDGKEFTKYTHLVPFHCVDTISFTGGVEVKHISIEVRLSIWYLSHWLGTGFMPRPCWVGPNVPGFSH</sequence>
<proteinExistence type="predicted"/>
<reference evidence="7" key="1">
    <citation type="journal article" date="2013" name="Science">
        <title>Comparative analysis of bat genomes provides insight into the evolution of flight and immunity.</title>
        <authorList>
            <person name="Zhang G."/>
            <person name="Cowled C."/>
            <person name="Shi Z."/>
            <person name="Huang Z."/>
            <person name="Bishop-Lilly K.A."/>
            <person name="Fang X."/>
            <person name="Wynne J.W."/>
            <person name="Xiong Z."/>
            <person name="Baker M.L."/>
            <person name="Zhao W."/>
            <person name="Tachedjian M."/>
            <person name="Zhu Y."/>
            <person name="Zhou P."/>
            <person name="Jiang X."/>
            <person name="Ng J."/>
            <person name="Yang L."/>
            <person name="Wu L."/>
            <person name="Xiao J."/>
            <person name="Feng Y."/>
            <person name="Chen Y."/>
            <person name="Sun X."/>
            <person name="Zhang Y."/>
            <person name="Marsh G.A."/>
            <person name="Crameri G."/>
            <person name="Broder C.C."/>
            <person name="Frey K.G."/>
            <person name="Wang L.F."/>
            <person name="Wang J."/>
        </authorList>
    </citation>
    <scope>NUCLEOTIDE SEQUENCE [LARGE SCALE GENOMIC DNA]</scope>
</reference>
<evidence type="ECO:0000313" key="6">
    <source>
        <dbReference type="EMBL" id="ELK29765.1"/>
    </source>
</evidence>
<dbReference type="PANTHER" id="PTHR11346:SF147">
    <property type="entry name" value="GALECTIN"/>
    <property type="match status" value="1"/>
</dbReference>
<dbReference type="InterPro" id="IPR044156">
    <property type="entry name" value="Galectin-like"/>
</dbReference>
<evidence type="ECO:0000256" key="3">
    <source>
        <dbReference type="ARBA" id="ARBA00055823"/>
    </source>
</evidence>
<evidence type="ECO:0000256" key="4">
    <source>
        <dbReference type="RuleBase" id="RU102079"/>
    </source>
</evidence>
<evidence type="ECO:0000313" key="7">
    <source>
        <dbReference type="Proteomes" id="UP000010556"/>
    </source>
</evidence>
<dbReference type="CDD" id="cd00070">
    <property type="entry name" value="GLECT"/>
    <property type="match status" value="1"/>
</dbReference>
<keyword evidence="2" id="KW-0677">Repeat</keyword>
<name>L5LUR5_MYODS</name>
<dbReference type="InterPro" id="IPR013320">
    <property type="entry name" value="ConA-like_dom_sf"/>
</dbReference>
<evidence type="ECO:0000256" key="1">
    <source>
        <dbReference type="ARBA" id="ARBA00022734"/>
    </source>
</evidence>
<dbReference type="EMBL" id="KB107701">
    <property type="protein sequence ID" value="ELK29765.1"/>
    <property type="molecule type" value="Genomic_DNA"/>
</dbReference>
<comment type="function">
    <text evidence="3">Galectin that binds lactose and a related range of sugars. May be involved in the assembly of adherens junctions.</text>
</comment>